<feature type="signal peptide" evidence="1">
    <location>
        <begin position="1"/>
        <end position="16"/>
    </location>
</feature>
<sequence>MQSKILLIIRLLKSLALVLLVPRSRICPNQRLQEKVLKMIWARGRRKKQ</sequence>
<accession>A9NY44</accession>
<dbReference type="AlphaFoldDB" id="A9NY44"/>
<keyword evidence="1" id="KW-0732">Signal</keyword>
<dbReference type="EMBL" id="EF086277">
    <property type="protein sequence ID" value="ABK25555.1"/>
    <property type="molecule type" value="mRNA"/>
</dbReference>
<feature type="chain" id="PRO_5002739202" evidence="1">
    <location>
        <begin position="17"/>
        <end position="49"/>
    </location>
</feature>
<name>A9NY44_PICSI</name>
<organism evidence="2">
    <name type="scientific">Picea sitchensis</name>
    <name type="common">Sitka spruce</name>
    <name type="synonym">Pinus sitchensis</name>
    <dbReference type="NCBI Taxonomy" id="3332"/>
    <lineage>
        <taxon>Eukaryota</taxon>
        <taxon>Viridiplantae</taxon>
        <taxon>Streptophyta</taxon>
        <taxon>Embryophyta</taxon>
        <taxon>Tracheophyta</taxon>
        <taxon>Spermatophyta</taxon>
        <taxon>Pinopsida</taxon>
        <taxon>Pinidae</taxon>
        <taxon>Conifers I</taxon>
        <taxon>Pinales</taxon>
        <taxon>Pinaceae</taxon>
        <taxon>Picea</taxon>
    </lineage>
</organism>
<proteinExistence type="evidence at transcript level"/>
<reference evidence="2" key="1">
    <citation type="journal article" date="2008" name="BMC Genomics">
        <title>A conifer genomics resource of 200,000 spruce (Picea spp.) ESTs and 6,464 high-quality, sequence-finished full-length cDNAs for Sitka spruce (Picea sitchensis).</title>
        <authorList>
            <person name="Ralph S.G."/>
            <person name="Chun H.J."/>
            <person name="Kolosova N."/>
            <person name="Cooper D."/>
            <person name="Oddy C."/>
            <person name="Ritland C.E."/>
            <person name="Kirkpatrick R."/>
            <person name="Moore R."/>
            <person name="Barber S."/>
            <person name="Holt R.A."/>
            <person name="Jones S.J."/>
            <person name="Marra M.A."/>
            <person name="Douglas C.J."/>
            <person name="Ritland K."/>
            <person name="Bohlmann J."/>
        </authorList>
    </citation>
    <scope>NUCLEOTIDE SEQUENCE</scope>
    <source>
        <tissue evidence="2">Green portion of the leader tissue</tissue>
    </source>
</reference>
<evidence type="ECO:0000256" key="1">
    <source>
        <dbReference type="SAM" id="SignalP"/>
    </source>
</evidence>
<evidence type="ECO:0000313" key="2">
    <source>
        <dbReference type="EMBL" id="ABK25555.1"/>
    </source>
</evidence>
<protein>
    <submittedName>
        <fullName evidence="2">Uncharacterized protein</fullName>
    </submittedName>
</protein>